<protein>
    <recommendedName>
        <fullName evidence="1">Apple domain-containing protein</fullName>
    </recommendedName>
</protein>
<reference evidence="2" key="1">
    <citation type="submission" date="2020-07" db="EMBL/GenBank/DDBJ databases">
        <title>Multicomponent nature underlies the extraordinary mechanical properties of spider dragline silk.</title>
        <authorList>
            <person name="Kono N."/>
            <person name="Nakamura H."/>
            <person name="Mori M."/>
            <person name="Yoshida Y."/>
            <person name="Ohtoshi R."/>
            <person name="Malay A.D."/>
            <person name="Moran D.A.P."/>
            <person name="Tomita M."/>
            <person name="Numata K."/>
            <person name="Arakawa K."/>
        </authorList>
    </citation>
    <scope>NUCLEOTIDE SEQUENCE</scope>
</reference>
<dbReference type="Proteomes" id="UP000887116">
    <property type="component" value="Unassembled WGS sequence"/>
</dbReference>
<dbReference type="OrthoDB" id="6427127at2759"/>
<comment type="caution">
    <text evidence="2">The sequence shown here is derived from an EMBL/GenBank/DDBJ whole genome shotgun (WGS) entry which is preliminary data.</text>
</comment>
<keyword evidence="3" id="KW-1185">Reference proteome</keyword>
<evidence type="ECO:0000259" key="1">
    <source>
        <dbReference type="PROSITE" id="PS50948"/>
    </source>
</evidence>
<accession>A0A8X6K512</accession>
<sequence length="503" mass="57138">MEEVYHIHFLVILKPSKPVIRANNYNLPPDSIEGLIMAHVVLPFLMSMLLGRTIDLTTYSIGGDIYDHEDYIEAPLHLLNSTYTVLQENVLPYSHIGLPADLVLRIKSNYINSRSGDLGLDGLLKQTSWKSNSVVIAVTSSFQTVYRELNPTATLLDHWTTRIERSQTHYVHSIIYGGWSAILYRFRCEIPGDEEVVRQILTSVLGTGGNMDDHTVELWKSAVKKVQESKDLNGKVDIQIHVYSSVPHSEDVTSPESLLKVIEKLPEDVGEVGQPLFVELKPLNKLNSNYPKVKADHESERFMVELDEMFDDLRFAKNGLRKWMMETTADFTEDEEEKITKVLDHVNQCIHLFHKIAGEASIYKPLDQNLFKSAIRKYNRGLEGEADSYSQMYLQLKEDLEPNCIDDVVHKIKGMLEVTHDETVDAGRVMGGLEDCKKICFEEPKCRAIGFAENLLVIEATPDGLKMVNKKNQCKIYTRSSRTAKITASKAHSSSFIYDRKCN</sequence>
<organism evidence="2 3">
    <name type="scientific">Trichonephila clavata</name>
    <name type="common">Joro spider</name>
    <name type="synonym">Nephila clavata</name>
    <dbReference type="NCBI Taxonomy" id="2740835"/>
    <lineage>
        <taxon>Eukaryota</taxon>
        <taxon>Metazoa</taxon>
        <taxon>Ecdysozoa</taxon>
        <taxon>Arthropoda</taxon>
        <taxon>Chelicerata</taxon>
        <taxon>Arachnida</taxon>
        <taxon>Araneae</taxon>
        <taxon>Araneomorphae</taxon>
        <taxon>Entelegynae</taxon>
        <taxon>Araneoidea</taxon>
        <taxon>Nephilidae</taxon>
        <taxon>Trichonephila</taxon>
    </lineage>
</organism>
<name>A0A8X6K512_TRICU</name>
<dbReference type="EMBL" id="BMAO01019971">
    <property type="protein sequence ID" value="GFQ64190.1"/>
    <property type="molecule type" value="Genomic_DNA"/>
</dbReference>
<proteinExistence type="predicted"/>
<gene>
    <name evidence="2" type="primary">AVEN_24099-2_1</name>
    <name evidence="2" type="ORF">TNCT_170001</name>
</gene>
<feature type="domain" description="Apple" evidence="1">
    <location>
        <begin position="404"/>
        <end position="502"/>
    </location>
</feature>
<dbReference type="Pfam" id="PF00024">
    <property type="entry name" value="PAN_1"/>
    <property type="match status" value="1"/>
</dbReference>
<evidence type="ECO:0000313" key="3">
    <source>
        <dbReference type="Proteomes" id="UP000887116"/>
    </source>
</evidence>
<dbReference type="PROSITE" id="PS50948">
    <property type="entry name" value="PAN"/>
    <property type="match status" value="1"/>
</dbReference>
<dbReference type="InterPro" id="IPR003609">
    <property type="entry name" value="Pan_app"/>
</dbReference>
<evidence type="ECO:0000313" key="2">
    <source>
        <dbReference type="EMBL" id="GFQ64190.1"/>
    </source>
</evidence>
<dbReference type="AlphaFoldDB" id="A0A8X6K512"/>